<keyword evidence="2" id="KW-1185">Reference proteome</keyword>
<accession>A0A139GX11</accession>
<name>A0A139GX11_9PEZI</name>
<sequence length="103" mass="11524">MSNPPPNPTHAQLTTLATSFIQAYNTCSTATPTNLSPINTVFNLRTQTCTQKILPSSIEIPEMKNPEYREFLERIVKMGWEGMKVSPSSSHVRTAEFLMVLLP</sequence>
<dbReference type="AlphaFoldDB" id="A0A139GX11"/>
<evidence type="ECO:0000313" key="1">
    <source>
        <dbReference type="EMBL" id="KXS94709.1"/>
    </source>
</evidence>
<proteinExistence type="predicted"/>
<gene>
    <name evidence="1" type="ORF">AC578_3856</name>
</gene>
<dbReference type="EMBL" id="LFZN01000265">
    <property type="protein sequence ID" value="KXS94709.1"/>
    <property type="molecule type" value="Genomic_DNA"/>
</dbReference>
<organism evidence="1 2">
    <name type="scientific">Pseudocercospora eumusae</name>
    <dbReference type="NCBI Taxonomy" id="321146"/>
    <lineage>
        <taxon>Eukaryota</taxon>
        <taxon>Fungi</taxon>
        <taxon>Dikarya</taxon>
        <taxon>Ascomycota</taxon>
        <taxon>Pezizomycotina</taxon>
        <taxon>Dothideomycetes</taxon>
        <taxon>Dothideomycetidae</taxon>
        <taxon>Mycosphaerellales</taxon>
        <taxon>Mycosphaerellaceae</taxon>
        <taxon>Pseudocercospora</taxon>
    </lineage>
</organism>
<protein>
    <submittedName>
        <fullName evidence="1">Uncharacterized protein</fullName>
    </submittedName>
</protein>
<comment type="caution">
    <text evidence="1">The sequence shown here is derived from an EMBL/GenBank/DDBJ whole genome shotgun (WGS) entry which is preliminary data.</text>
</comment>
<dbReference type="Proteomes" id="UP000070133">
    <property type="component" value="Unassembled WGS sequence"/>
</dbReference>
<evidence type="ECO:0000313" key="2">
    <source>
        <dbReference type="Proteomes" id="UP000070133"/>
    </source>
</evidence>
<reference evidence="1 2" key="1">
    <citation type="submission" date="2015-07" db="EMBL/GenBank/DDBJ databases">
        <title>Comparative genomics of the Sigatoka disease complex on banana suggests a link between parallel evolutionary changes in Pseudocercospora fijiensis and Pseudocercospora eumusae and increased virulence on the banana host.</title>
        <authorList>
            <person name="Chang T.-C."/>
            <person name="Salvucci A."/>
            <person name="Crous P.W."/>
            <person name="Stergiopoulos I."/>
        </authorList>
    </citation>
    <scope>NUCLEOTIDE SEQUENCE [LARGE SCALE GENOMIC DNA]</scope>
    <source>
        <strain evidence="1 2">CBS 114824</strain>
    </source>
</reference>